<gene>
    <name evidence="1" type="ORF">BW733_05305</name>
</gene>
<reference evidence="1 2" key="1">
    <citation type="journal article" date="2008" name="Int. J. Syst. Evol. Microbiol.">
        <title>Tessaracoccus flavescens sp. nov., isolated from marine sediment.</title>
        <authorList>
            <person name="Lee D.W."/>
            <person name="Lee S.D."/>
        </authorList>
    </citation>
    <scope>NUCLEOTIDE SEQUENCE [LARGE SCALE GENOMIC DNA]</scope>
    <source>
        <strain evidence="1 2">SST-39T</strain>
    </source>
</reference>
<dbReference type="KEGG" id="tfa:BW733_05305"/>
<dbReference type="STRING" id="399497.BW733_05305"/>
<name>A0A1Q2D237_9ACTN</name>
<evidence type="ECO:0000313" key="1">
    <source>
        <dbReference type="EMBL" id="AQP52478.1"/>
    </source>
</evidence>
<protein>
    <submittedName>
        <fullName evidence="1">Uncharacterized protein</fullName>
    </submittedName>
</protein>
<dbReference type="RefSeq" id="WP_077352739.1">
    <property type="nucleotide sequence ID" value="NZ_CP019607.1"/>
</dbReference>
<dbReference type="OrthoDB" id="5138762at2"/>
<dbReference type="EMBL" id="CP019607">
    <property type="protein sequence ID" value="AQP52478.1"/>
    <property type="molecule type" value="Genomic_DNA"/>
</dbReference>
<proteinExistence type="predicted"/>
<accession>A0A1Q2D237</accession>
<organism evidence="1 2">
    <name type="scientific">Tessaracoccus flavescens</name>
    <dbReference type="NCBI Taxonomy" id="399497"/>
    <lineage>
        <taxon>Bacteria</taxon>
        <taxon>Bacillati</taxon>
        <taxon>Actinomycetota</taxon>
        <taxon>Actinomycetes</taxon>
        <taxon>Propionibacteriales</taxon>
        <taxon>Propionibacteriaceae</taxon>
        <taxon>Tessaracoccus</taxon>
    </lineage>
</organism>
<sequence>MSPILDAKKVSVFDKKSQRSISLESAIRLCQQLDGVKLSDEEAGTIRVLDSLRDAEQHWYIVVDEGLLYLDVRAGVTLFDALLTRAFGERLADHLPIRVLPISAEPPRSLDLLVDREFQRVADLLKPGRRASAEAMARIRSLLATESFTDPDAAEVSEADVRRVAKGIRDGKSRSLVFPKLSGLSSDIQGSGLTVEVRMVKSGGLPVTYTNDASADVSAIRTVDLEKKFYMGPHDLADRCSVSRNKATALRRHLGLDANDDHFSHRFVLGKTKLLRYSDNALRAMRTALETVDIERVWKAHRTVPGNASDLTRPPCDQPGCVLVLGAG</sequence>
<evidence type="ECO:0000313" key="2">
    <source>
        <dbReference type="Proteomes" id="UP000188235"/>
    </source>
</evidence>
<dbReference type="Proteomes" id="UP000188235">
    <property type="component" value="Chromosome"/>
</dbReference>
<keyword evidence="2" id="KW-1185">Reference proteome</keyword>
<dbReference type="AlphaFoldDB" id="A0A1Q2D237"/>